<gene>
    <name evidence="2" type="ORF">DGAL_LOCUS4581</name>
</gene>
<proteinExistence type="predicted"/>
<dbReference type="PANTHER" id="PTHR21028:SF2">
    <property type="entry name" value="CYTH DOMAIN-CONTAINING PROTEIN"/>
    <property type="match status" value="1"/>
</dbReference>
<comment type="caution">
    <text evidence="2">The sequence shown here is derived from an EMBL/GenBank/DDBJ whole genome shotgun (WGS) entry which is preliminary data.</text>
</comment>
<dbReference type="Pfam" id="PF01928">
    <property type="entry name" value="CYTH"/>
    <property type="match status" value="1"/>
</dbReference>
<dbReference type="Proteomes" id="UP000789390">
    <property type="component" value="Unassembled WGS sequence"/>
</dbReference>
<dbReference type="CDD" id="cd07890">
    <property type="entry name" value="CYTH-like_AC_IV-like"/>
    <property type="match status" value="1"/>
</dbReference>
<dbReference type="PROSITE" id="PS51707">
    <property type="entry name" value="CYTH"/>
    <property type="match status" value="1"/>
</dbReference>
<name>A0A8J2RN83_9CRUS</name>
<keyword evidence="3" id="KW-1185">Reference proteome</keyword>
<dbReference type="InterPro" id="IPR008173">
    <property type="entry name" value="Adenylyl_cyclase_CyaB"/>
</dbReference>
<dbReference type="InterPro" id="IPR023577">
    <property type="entry name" value="CYTH_domain"/>
</dbReference>
<sequence length="173" mass="19335">MSQKTRNVEIKARVNDVKDIIKKVAGLCNTKAEVIEQTDTFYKTENGRLKLREFKDGTGELIYYERPDVEGPKLSNYSKSMVIDPTSLKTVLQMALGAIGTVKKTRMLSHFNQTRIHVDEVVGLGNFLELEVVLSDNQKPEDGIQTAQMILEMLGVPASDLLSGSYLDCLKLL</sequence>
<organism evidence="2 3">
    <name type="scientific">Daphnia galeata</name>
    <dbReference type="NCBI Taxonomy" id="27404"/>
    <lineage>
        <taxon>Eukaryota</taxon>
        <taxon>Metazoa</taxon>
        <taxon>Ecdysozoa</taxon>
        <taxon>Arthropoda</taxon>
        <taxon>Crustacea</taxon>
        <taxon>Branchiopoda</taxon>
        <taxon>Diplostraca</taxon>
        <taxon>Cladocera</taxon>
        <taxon>Anomopoda</taxon>
        <taxon>Daphniidae</taxon>
        <taxon>Daphnia</taxon>
    </lineage>
</organism>
<dbReference type="AlphaFoldDB" id="A0A8J2RN83"/>
<dbReference type="Gene3D" id="2.40.320.10">
    <property type="entry name" value="Hypothetical Protein Pfu-838710-001"/>
    <property type="match status" value="1"/>
</dbReference>
<evidence type="ECO:0000313" key="3">
    <source>
        <dbReference type="Proteomes" id="UP000789390"/>
    </source>
</evidence>
<dbReference type="SMART" id="SM01118">
    <property type="entry name" value="CYTH"/>
    <property type="match status" value="1"/>
</dbReference>
<dbReference type="OrthoDB" id="6159137at2759"/>
<dbReference type="InterPro" id="IPR033469">
    <property type="entry name" value="CYTH-like_dom_sf"/>
</dbReference>
<dbReference type="EMBL" id="CAKKLH010000076">
    <property type="protein sequence ID" value="CAH0102191.1"/>
    <property type="molecule type" value="Genomic_DNA"/>
</dbReference>
<protein>
    <recommendedName>
        <fullName evidence="1">CYTH domain-containing protein</fullName>
    </recommendedName>
</protein>
<evidence type="ECO:0000313" key="2">
    <source>
        <dbReference type="EMBL" id="CAH0102191.1"/>
    </source>
</evidence>
<feature type="domain" description="CYTH" evidence="1">
    <location>
        <begin position="5"/>
        <end position="172"/>
    </location>
</feature>
<accession>A0A8J2RN83</accession>
<dbReference type="GO" id="GO:0016462">
    <property type="term" value="F:pyrophosphatase activity"/>
    <property type="evidence" value="ECO:0007669"/>
    <property type="project" value="UniProtKB-ARBA"/>
</dbReference>
<reference evidence="2" key="1">
    <citation type="submission" date="2021-11" db="EMBL/GenBank/DDBJ databases">
        <authorList>
            <person name="Schell T."/>
        </authorList>
    </citation>
    <scope>NUCLEOTIDE SEQUENCE</scope>
    <source>
        <strain evidence="2">M5</strain>
    </source>
</reference>
<evidence type="ECO:0000259" key="1">
    <source>
        <dbReference type="PROSITE" id="PS51707"/>
    </source>
</evidence>
<dbReference type="SUPFAM" id="SSF55154">
    <property type="entry name" value="CYTH-like phosphatases"/>
    <property type="match status" value="1"/>
</dbReference>
<dbReference type="PANTHER" id="PTHR21028">
    <property type="entry name" value="SI:CH211-156B7.4"/>
    <property type="match status" value="1"/>
</dbReference>